<dbReference type="InterPro" id="IPR051401">
    <property type="entry name" value="GtrA_CellWall_Glycosyl"/>
</dbReference>
<dbReference type="PANTHER" id="PTHR38459">
    <property type="entry name" value="PROPHAGE BACTOPRENOL-LINKED GLUCOSE TRANSLOCASE HOMOLOG"/>
    <property type="match status" value="1"/>
</dbReference>
<dbReference type="PANTHER" id="PTHR38459:SF1">
    <property type="entry name" value="PROPHAGE BACTOPRENOL-LINKED GLUCOSE TRANSLOCASE HOMOLOG"/>
    <property type="match status" value="1"/>
</dbReference>
<dbReference type="GO" id="GO:0005886">
    <property type="term" value="C:plasma membrane"/>
    <property type="evidence" value="ECO:0007669"/>
    <property type="project" value="TreeGrafter"/>
</dbReference>
<dbReference type="Pfam" id="PF04138">
    <property type="entry name" value="GtrA_DPMS_TM"/>
    <property type="match status" value="1"/>
</dbReference>
<sequence>MPDEETLTAPPPPMAPAPSVPLRVRQGLRRPHNWLQLVKFCAVGGSGYVVNLVVFTLALSVLGLHHLLAATVAFAIAVVNNFWWNRHWTFAARGERARFQAPRFFAVSTAAFVAQAAMLQLLVVGVLTPEVVAQAVSVAAATPLNFVGNKMWSFATARAPA</sequence>
<name>A0A6J4T031_9ACTN</name>
<keyword evidence="3 6" id="KW-0812">Transmembrane</keyword>
<evidence type="ECO:0000256" key="2">
    <source>
        <dbReference type="ARBA" id="ARBA00009399"/>
    </source>
</evidence>
<comment type="similarity">
    <text evidence="2">Belongs to the GtrA family.</text>
</comment>
<comment type="subcellular location">
    <subcellularLocation>
        <location evidence="1">Membrane</location>
        <topology evidence="1">Multi-pass membrane protein</topology>
    </subcellularLocation>
</comment>
<evidence type="ECO:0000256" key="4">
    <source>
        <dbReference type="ARBA" id="ARBA00022989"/>
    </source>
</evidence>
<dbReference type="InterPro" id="IPR007267">
    <property type="entry name" value="GtrA_DPMS_TM"/>
</dbReference>
<feature type="domain" description="GtrA/DPMS transmembrane" evidence="7">
    <location>
        <begin position="39"/>
        <end position="154"/>
    </location>
</feature>
<feature type="transmembrane region" description="Helical" evidence="6">
    <location>
        <begin position="64"/>
        <end position="83"/>
    </location>
</feature>
<organism evidence="8">
    <name type="scientific">uncultured Solirubrobacterales bacterium</name>
    <dbReference type="NCBI Taxonomy" id="768556"/>
    <lineage>
        <taxon>Bacteria</taxon>
        <taxon>Bacillati</taxon>
        <taxon>Actinomycetota</taxon>
        <taxon>Thermoleophilia</taxon>
        <taxon>Solirubrobacterales</taxon>
        <taxon>environmental samples</taxon>
    </lineage>
</organism>
<reference evidence="8" key="1">
    <citation type="submission" date="2020-02" db="EMBL/GenBank/DDBJ databases">
        <authorList>
            <person name="Meier V. D."/>
        </authorList>
    </citation>
    <scope>NUCLEOTIDE SEQUENCE</scope>
    <source>
        <strain evidence="8">AVDCRST_MAG17</strain>
    </source>
</reference>
<evidence type="ECO:0000256" key="6">
    <source>
        <dbReference type="SAM" id="Phobius"/>
    </source>
</evidence>
<feature type="transmembrane region" description="Helical" evidence="6">
    <location>
        <begin position="37"/>
        <end position="58"/>
    </location>
</feature>
<accession>A0A6J4T031</accession>
<evidence type="ECO:0000313" key="8">
    <source>
        <dbReference type="EMBL" id="CAA9509579.1"/>
    </source>
</evidence>
<gene>
    <name evidence="8" type="ORF">AVDCRST_MAG17-1896</name>
</gene>
<evidence type="ECO:0000256" key="1">
    <source>
        <dbReference type="ARBA" id="ARBA00004141"/>
    </source>
</evidence>
<proteinExistence type="inferred from homology"/>
<evidence type="ECO:0000259" key="7">
    <source>
        <dbReference type="Pfam" id="PF04138"/>
    </source>
</evidence>
<evidence type="ECO:0000256" key="5">
    <source>
        <dbReference type="ARBA" id="ARBA00023136"/>
    </source>
</evidence>
<feature type="transmembrane region" description="Helical" evidence="6">
    <location>
        <begin position="104"/>
        <end position="125"/>
    </location>
</feature>
<feature type="transmembrane region" description="Helical" evidence="6">
    <location>
        <begin position="131"/>
        <end position="148"/>
    </location>
</feature>
<dbReference type="EMBL" id="CADCVV010000148">
    <property type="protein sequence ID" value="CAA9509579.1"/>
    <property type="molecule type" value="Genomic_DNA"/>
</dbReference>
<evidence type="ECO:0000256" key="3">
    <source>
        <dbReference type="ARBA" id="ARBA00022692"/>
    </source>
</evidence>
<dbReference type="AlphaFoldDB" id="A0A6J4T031"/>
<dbReference type="GO" id="GO:0000271">
    <property type="term" value="P:polysaccharide biosynthetic process"/>
    <property type="evidence" value="ECO:0007669"/>
    <property type="project" value="InterPro"/>
</dbReference>
<protein>
    <submittedName>
        <fullName evidence="8">GtrA-like protein</fullName>
    </submittedName>
</protein>
<keyword evidence="4 6" id="KW-1133">Transmembrane helix</keyword>
<keyword evidence="5 6" id="KW-0472">Membrane</keyword>